<evidence type="ECO:0000256" key="4">
    <source>
        <dbReference type="ARBA" id="ARBA00023136"/>
    </source>
</evidence>
<keyword evidence="4" id="KW-0472">Membrane</keyword>
<protein>
    <recommendedName>
        <fullName evidence="7">Outer envelope pore protein 16, chloroplastic</fullName>
    </recommendedName>
</protein>
<dbReference type="Pfam" id="PF02466">
    <property type="entry name" value="Tim17"/>
    <property type="match status" value="1"/>
</dbReference>
<dbReference type="Proteomes" id="UP001374535">
    <property type="component" value="Chromosome 8"/>
</dbReference>
<keyword evidence="6" id="KW-1185">Reference proteome</keyword>
<dbReference type="PANTHER" id="PTHR15371:SF2">
    <property type="entry name" value="OUTER ENVELOPE PORE PROTEIN 16-1, CHLOROPLASTIC"/>
    <property type="match status" value="1"/>
</dbReference>
<evidence type="ECO:0000256" key="1">
    <source>
        <dbReference type="ARBA" id="ARBA00004141"/>
    </source>
</evidence>
<evidence type="ECO:0000256" key="2">
    <source>
        <dbReference type="ARBA" id="ARBA00022692"/>
    </source>
</evidence>
<proteinExistence type="predicted"/>
<dbReference type="GO" id="GO:0045037">
    <property type="term" value="P:protein import into chloroplast stroma"/>
    <property type="evidence" value="ECO:0007669"/>
    <property type="project" value="TreeGrafter"/>
</dbReference>
<dbReference type="PANTHER" id="PTHR15371">
    <property type="entry name" value="TIM23"/>
    <property type="match status" value="1"/>
</dbReference>
<sequence length="150" mass="16293">MAWVRVSGPPRVEVAIDMGNPFLNLTVDAFLRIGTIAATRVGAEDTYHIIQKRNISSHDFEKTVLVVLLQLKKMCKEGVYWGTVAGLYVGTEYGVERIRGTRDWKNAMIGGAVTGAVVSAVSNNKKDKIAIDAITGAAIATAAEFIYYLT</sequence>
<dbReference type="AlphaFoldDB" id="A0AAQ3RPK5"/>
<gene>
    <name evidence="5" type="ORF">V8G54_026118</name>
</gene>
<evidence type="ECO:0000256" key="3">
    <source>
        <dbReference type="ARBA" id="ARBA00022989"/>
    </source>
</evidence>
<dbReference type="InterPro" id="IPR045238">
    <property type="entry name" value="Tim23-like"/>
</dbReference>
<accession>A0AAQ3RPK5</accession>
<organism evidence="5 6">
    <name type="scientific">Vigna mungo</name>
    <name type="common">Black gram</name>
    <name type="synonym">Phaseolus mungo</name>
    <dbReference type="NCBI Taxonomy" id="3915"/>
    <lineage>
        <taxon>Eukaryota</taxon>
        <taxon>Viridiplantae</taxon>
        <taxon>Streptophyta</taxon>
        <taxon>Embryophyta</taxon>
        <taxon>Tracheophyta</taxon>
        <taxon>Spermatophyta</taxon>
        <taxon>Magnoliopsida</taxon>
        <taxon>eudicotyledons</taxon>
        <taxon>Gunneridae</taxon>
        <taxon>Pentapetalae</taxon>
        <taxon>rosids</taxon>
        <taxon>fabids</taxon>
        <taxon>Fabales</taxon>
        <taxon>Fabaceae</taxon>
        <taxon>Papilionoideae</taxon>
        <taxon>50 kb inversion clade</taxon>
        <taxon>NPAAA clade</taxon>
        <taxon>indigoferoid/millettioid clade</taxon>
        <taxon>Phaseoleae</taxon>
        <taxon>Vigna</taxon>
    </lineage>
</organism>
<reference evidence="5 6" key="1">
    <citation type="journal article" date="2023" name="Life. Sci Alliance">
        <title>Evolutionary insights into 3D genome organization and epigenetic landscape of Vigna mungo.</title>
        <authorList>
            <person name="Junaid A."/>
            <person name="Singh B."/>
            <person name="Bhatia S."/>
        </authorList>
    </citation>
    <scope>NUCLEOTIDE SEQUENCE [LARGE SCALE GENOMIC DNA]</scope>
    <source>
        <strain evidence="5">Urdbean</strain>
    </source>
</reference>
<name>A0AAQ3RPK5_VIGMU</name>
<comment type="subcellular location">
    <subcellularLocation>
        <location evidence="1">Membrane</location>
        <topology evidence="1">Multi-pass membrane protein</topology>
    </subcellularLocation>
</comment>
<dbReference type="EMBL" id="CP144693">
    <property type="protein sequence ID" value="WVZ00049.1"/>
    <property type="molecule type" value="Genomic_DNA"/>
</dbReference>
<evidence type="ECO:0000313" key="5">
    <source>
        <dbReference type="EMBL" id="WVZ00049.1"/>
    </source>
</evidence>
<evidence type="ECO:0000313" key="6">
    <source>
        <dbReference type="Proteomes" id="UP001374535"/>
    </source>
</evidence>
<keyword evidence="3" id="KW-1133">Transmembrane helix</keyword>
<keyword evidence="2" id="KW-0812">Transmembrane</keyword>
<dbReference type="GO" id="GO:0009707">
    <property type="term" value="C:chloroplast outer membrane"/>
    <property type="evidence" value="ECO:0007669"/>
    <property type="project" value="TreeGrafter"/>
</dbReference>
<dbReference type="GO" id="GO:0015171">
    <property type="term" value="F:amino acid transmembrane transporter activity"/>
    <property type="evidence" value="ECO:0007669"/>
    <property type="project" value="TreeGrafter"/>
</dbReference>
<evidence type="ECO:0008006" key="7">
    <source>
        <dbReference type="Google" id="ProtNLM"/>
    </source>
</evidence>